<evidence type="ECO:0000313" key="2">
    <source>
        <dbReference type="EMBL" id="MDQ0506486.1"/>
    </source>
</evidence>
<accession>A0ABU0LH64</accession>
<dbReference type="Proteomes" id="UP001241747">
    <property type="component" value="Unassembled WGS sequence"/>
</dbReference>
<feature type="signal peptide" evidence="1">
    <location>
        <begin position="1"/>
        <end position="21"/>
    </location>
</feature>
<evidence type="ECO:0000313" key="3">
    <source>
        <dbReference type="Proteomes" id="UP001241747"/>
    </source>
</evidence>
<comment type="caution">
    <text evidence="2">The sequence shown here is derived from an EMBL/GenBank/DDBJ whole genome shotgun (WGS) entry which is preliminary data.</text>
</comment>
<gene>
    <name evidence="2" type="ORF">QOZ94_003297</name>
</gene>
<proteinExistence type="predicted"/>
<evidence type="ECO:0000256" key="1">
    <source>
        <dbReference type="SAM" id="SignalP"/>
    </source>
</evidence>
<sequence length="100" mass="10104">MRTIRALVVAGAALLSTVALADTRVFIIDNSDGYGVDGCLASGAPCGEQVASAWCRSHDYASALDFGRVENEPLAANASGIPAACSAPLCASTVAITCSR</sequence>
<dbReference type="EMBL" id="JAUSVY010000008">
    <property type="protein sequence ID" value="MDQ0506486.1"/>
    <property type="molecule type" value="Genomic_DNA"/>
</dbReference>
<feature type="chain" id="PRO_5046391906" evidence="1">
    <location>
        <begin position="22"/>
        <end position="100"/>
    </location>
</feature>
<keyword evidence="1" id="KW-0732">Signal</keyword>
<name>A0ABU0LH64_XANAG</name>
<keyword evidence="3" id="KW-1185">Reference proteome</keyword>
<protein>
    <submittedName>
        <fullName evidence="2">Uncharacterized protein</fullName>
    </submittedName>
</protein>
<organism evidence="2 3">
    <name type="scientific">Xanthobacter agilis</name>
    <dbReference type="NCBI Taxonomy" id="47492"/>
    <lineage>
        <taxon>Bacteria</taxon>
        <taxon>Pseudomonadati</taxon>
        <taxon>Pseudomonadota</taxon>
        <taxon>Alphaproteobacteria</taxon>
        <taxon>Hyphomicrobiales</taxon>
        <taxon>Xanthobacteraceae</taxon>
        <taxon>Xanthobacter</taxon>
    </lineage>
</organism>
<dbReference type="RefSeq" id="WP_237347702.1">
    <property type="nucleotide sequence ID" value="NZ_JABWGX010000047.1"/>
</dbReference>
<reference evidence="2 3" key="1">
    <citation type="submission" date="2023-07" db="EMBL/GenBank/DDBJ databases">
        <title>Genomic Encyclopedia of Type Strains, Phase IV (KMG-IV): sequencing the most valuable type-strain genomes for metagenomic binning, comparative biology and taxonomic classification.</title>
        <authorList>
            <person name="Goeker M."/>
        </authorList>
    </citation>
    <scope>NUCLEOTIDE SEQUENCE [LARGE SCALE GENOMIC DNA]</scope>
    <source>
        <strain evidence="2 3">DSM 3770</strain>
    </source>
</reference>